<comment type="caution">
    <text evidence="14">The sequence shown here is derived from an EMBL/GenBank/DDBJ whole genome shotgun (WGS) entry which is preliminary data.</text>
</comment>
<reference evidence="14 15" key="1">
    <citation type="submission" date="2018-06" db="EMBL/GenBank/DDBJ databases">
        <title>Comparative genomics reveals the genomic features of Rhizophagus irregularis, R. cerebriforme, R. diaphanum and Gigaspora rosea, and their symbiotic lifestyle signature.</title>
        <authorList>
            <person name="Morin E."/>
            <person name="San Clemente H."/>
            <person name="Chen E.C.H."/>
            <person name="De La Providencia I."/>
            <person name="Hainaut M."/>
            <person name="Kuo A."/>
            <person name="Kohler A."/>
            <person name="Murat C."/>
            <person name="Tang N."/>
            <person name="Roy S."/>
            <person name="Loubradou J."/>
            <person name="Henrissat B."/>
            <person name="Grigoriev I.V."/>
            <person name="Corradi N."/>
            <person name="Roux C."/>
            <person name="Martin F.M."/>
        </authorList>
    </citation>
    <scope>NUCLEOTIDE SEQUENCE [LARGE SCALE GENOMIC DNA]</scope>
    <source>
        <strain evidence="14 15">DAOM 227022</strain>
    </source>
</reference>
<keyword evidence="6 10" id="KW-0378">Hydrolase</keyword>
<evidence type="ECO:0000313" key="14">
    <source>
        <dbReference type="EMBL" id="RIA93607.1"/>
    </source>
</evidence>
<sequence>MLRRTVERITFAIGGALIGAIGFYEYEKFRPKLPVPLPTLKPLSVSIEPDKKFPWEWHDTAFNDLFEREAYIVSYNRRLRHPNWVLEHLTKESLKRGEGVDRSKSRFLEDLDIPEKFRAKLVDYVKSGYDRGHMAPAGDAKFSQEAMDQTFLLSNMAPQVGNGFNRDYWSYFEEFCRRLIYREDFKDVYVFTGPAYLPKKDEKTNKWYVKYEVIGDSPNVAVPTHFFKVILAAKDDPSKPGGRFYALDAFIMPNERISDATPLTVFKIPIDALERATGLTFLNQTVETVPLCSAEASKCILVANPKHVKEELRSALPEPSKNKSANN</sequence>
<evidence type="ECO:0000256" key="7">
    <source>
        <dbReference type="ARBA" id="ARBA00022842"/>
    </source>
</evidence>
<dbReference type="STRING" id="658196.A0A397TBG0"/>
<accession>A0A397TBG0</accession>
<feature type="binding site" evidence="9">
    <location>
        <position position="165"/>
    </location>
    <ligand>
        <name>Mg(2+)</name>
        <dbReference type="ChEBI" id="CHEBI:18420"/>
        <note>catalytic</note>
    </ligand>
</feature>
<dbReference type="GO" id="GO:0006309">
    <property type="term" value="P:apoptotic DNA fragmentation"/>
    <property type="evidence" value="ECO:0007669"/>
    <property type="project" value="TreeGrafter"/>
</dbReference>
<dbReference type="GO" id="GO:0005634">
    <property type="term" value="C:nucleus"/>
    <property type="evidence" value="ECO:0007669"/>
    <property type="project" value="TreeGrafter"/>
</dbReference>
<dbReference type="CDD" id="cd00091">
    <property type="entry name" value="NUC"/>
    <property type="match status" value="1"/>
</dbReference>
<feature type="domain" description="ENPP1-3/EXOG-like endonuclease/phosphodiesterase" evidence="12">
    <location>
        <begin position="68"/>
        <end position="288"/>
    </location>
</feature>
<keyword evidence="11" id="KW-0472">Membrane</keyword>
<dbReference type="AlphaFoldDB" id="A0A397TBG0"/>
<keyword evidence="15" id="KW-1185">Reference proteome</keyword>
<evidence type="ECO:0000256" key="2">
    <source>
        <dbReference type="ARBA" id="ARBA00010052"/>
    </source>
</evidence>
<keyword evidence="11" id="KW-1133">Transmembrane helix</keyword>
<dbReference type="InterPro" id="IPR001604">
    <property type="entry name" value="Endo_G_ENPP1-like_dom"/>
</dbReference>
<dbReference type="OrthoDB" id="5418055at2759"/>
<keyword evidence="5 10" id="KW-0255">Endonuclease</keyword>
<evidence type="ECO:0000256" key="6">
    <source>
        <dbReference type="ARBA" id="ARBA00022801"/>
    </source>
</evidence>
<evidence type="ECO:0000256" key="4">
    <source>
        <dbReference type="ARBA" id="ARBA00022723"/>
    </source>
</evidence>
<dbReference type="GO" id="GO:0046872">
    <property type="term" value="F:metal ion binding"/>
    <property type="evidence" value="ECO:0007669"/>
    <property type="project" value="UniProtKB-KW"/>
</dbReference>
<dbReference type="GO" id="GO:0005743">
    <property type="term" value="C:mitochondrial inner membrane"/>
    <property type="evidence" value="ECO:0007669"/>
    <property type="project" value="TreeGrafter"/>
</dbReference>
<dbReference type="PANTHER" id="PTHR13966">
    <property type="entry name" value="ENDONUCLEASE RELATED"/>
    <property type="match status" value="1"/>
</dbReference>
<evidence type="ECO:0000256" key="3">
    <source>
        <dbReference type="ARBA" id="ARBA00022722"/>
    </source>
</evidence>
<name>A0A397TBG0_9GLOM</name>
<dbReference type="PROSITE" id="PS01070">
    <property type="entry name" value="NUCLEASE_NON_SPEC"/>
    <property type="match status" value="1"/>
</dbReference>
<dbReference type="EMBL" id="QKYT01000100">
    <property type="protein sequence ID" value="RIA93607.1"/>
    <property type="molecule type" value="Genomic_DNA"/>
</dbReference>
<dbReference type="InterPro" id="IPR044929">
    <property type="entry name" value="DNA/RNA_non-sp_Endonuclease_sf"/>
</dbReference>
<evidence type="ECO:0000256" key="11">
    <source>
        <dbReference type="SAM" id="Phobius"/>
    </source>
</evidence>
<dbReference type="Pfam" id="PF01223">
    <property type="entry name" value="Endonuclease_NS"/>
    <property type="match status" value="1"/>
</dbReference>
<evidence type="ECO:0000313" key="15">
    <source>
        <dbReference type="Proteomes" id="UP000265703"/>
    </source>
</evidence>
<feature type="active site" description="Proton acceptor" evidence="8">
    <location>
        <position position="133"/>
    </location>
</feature>
<dbReference type="Gene3D" id="3.40.570.10">
    <property type="entry name" value="Extracellular Endonuclease, subunit A"/>
    <property type="match status" value="1"/>
</dbReference>
<dbReference type="GO" id="GO:0000014">
    <property type="term" value="F:single-stranded DNA endodeoxyribonuclease activity"/>
    <property type="evidence" value="ECO:0007669"/>
    <property type="project" value="TreeGrafter"/>
</dbReference>
<keyword evidence="7" id="KW-0460">Magnesium</keyword>
<dbReference type="GO" id="GO:0004521">
    <property type="term" value="F:RNA endonuclease activity"/>
    <property type="evidence" value="ECO:0007669"/>
    <property type="project" value="TreeGrafter"/>
</dbReference>
<comment type="cofactor">
    <cofactor evidence="1 10">
        <name>Mg(2+)</name>
        <dbReference type="ChEBI" id="CHEBI:18420"/>
    </cofactor>
</comment>
<dbReference type="Proteomes" id="UP000265703">
    <property type="component" value="Unassembled WGS sequence"/>
</dbReference>
<gene>
    <name evidence="14" type="ORF">C1645_3493</name>
</gene>
<dbReference type="InterPro" id="IPR044925">
    <property type="entry name" value="His-Me_finger_sf"/>
</dbReference>
<evidence type="ECO:0000259" key="13">
    <source>
        <dbReference type="SMART" id="SM00892"/>
    </source>
</evidence>
<feature type="domain" description="DNA/RNA non-specific endonuclease/pyrophosphatase/phosphodiesterase" evidence="13">
    <location>
        <begin position="67"/>
        <end position="288"/>
    </location>
</feature>
<evidence type="ECO:0000259" key="12">
    <source>
        <dbReference type="SMART" id="SM00477"/>
    </source>
</evidence>
<dbReference type="GO" id="GO:0003676">
    <property type="term" value="F:nucleic acid binding"/>
    <property type="evidence" value="ECO:0007669"/>
    <property type="project" value="InterPro"/>
</dbReference>
<evidence type="ECO:0000256" key="9">
    <source>
        <dbReference type="PIRSR" id="PIRSR640255-2"/>
    </source>
</evidence>
<keyword evidence="4 9" id="KW-0479">Metal-binding</keyword>
<dbReference type="InterPro" id="IPR020821">
    <property type="entry name" value="ENPP1-3/EXOG-like_nuc-like"/>
</dbReference>
<evidence type="ECO:0000256" key="10">
    <source>
        <dbReference type="RuleBase" id="RU366055"/>
    </source>
</evidence>
<dbReference type="SMART" id="SM00892">
    <property type="entry name" value="Endonuclease_NS"/>
    <property type="match status" value="1"/>
</dbReference>
<evidence type="ECO:0000256" key="5">
    <source>
        <dbReference type="ARBA" id="ARBA00022759"/>
    </source>
</evidence>
<evidence type="ECO:0000256" key="8">
    <source>
        <dbReference type="PIRSR" id="PIRSR640255-1"/>
    </source>
</evidence>
<evidence type="ECO:0000256" key="1">
    <source>
        <dbReference type="ARBA" id="ARBA00001946"/>
    </source>
</evidence>
<dbReference type="SMART" id="SM00477">
    <property type="entry name" value="NUC"/>
    <property type="match status" value="1"/>
</dbReference>
<organism evidence="14 15">
    <name type="scientific">Glomus cerebriforme</name>
    <dbReference type="NCBI Taxonomy" id="658196"/>
    <lineage>
        <taxon>Eukaryota</taxon>
        <taxon>Fungi</taxon>
        <taxon>Fungi incertae sedis</taxon>
        <taxon>Mucoromycota</taxon>
        <taxon>Glomeromycotina</taxon>
        <taxon>Glomeromycetes</taxon>
        <taxon>Glomerales</taxon>
        <taxon>Glomeraceae</taxon>
        <taxon>Glomus</taxon>
    </lineage>
</organism>
<proteinExistence type="inferred from homology"/>
<comment type="similarity">
    <text evidence="2 10">Belongs to the DNA/RNA non-specific endonuclease family.</text>
</comment>
<dbReference type="InterPro" id="IPR018524">
    <property type="entry name" value="DNA/RNA_endonuclease_AS"/>
</dbReference>
<dbReference type="PANTHER" id="PTHR13966:SF5">
    <property type="entry name" value="ENDONUCLEASE G, MITOCHONDRIAL"/>
    <property type="match status" value="1"/>
</dbReference>
<keyword evidence="11" id="KW-0812">Transmembrane</keyword>
<protein>
    <recommendedName>
        <fullName evidence="10">Endonuclease</fullName>
        <ecNumber evidence="10">3.1.30.-</ecNumber>
    </recommendedName>
</protein>
<keyword evidence="3 10" id="KW-0540">Nuclease</keyword>
<dbReference type="SUPFAM" id="SSF54060">
    <property type="entry name" value="His-Me finger endonucleases"/>
    <property type="match status" value="1"/>
</dbReference>
<dbReference type="EC" id="3.1.30.-" evidence="10"/>
<dbReference type="InterPro" id="IPR040255">
    <property type="entry name" value="Non-specific_endonuclease"/>
</dbReference>
<feature type="transmembrane region" description="Helical" evidence="11">
    <location>
        <begin position="9"/>
        <end position="26"/>
    </location>
</feature>